<keyword evidence="1" id="KW-0812">Transmembrane</keyword>
<dbReference type="STRING" id="1802068.A3B02_02775"/>
<feature type="transmembrane region" description="Helical" evidence="1">
    <location>
        <begin position="24"/>
        <end position="43"/>
    </location>
</feature>
<sequence>MDTIEPDYQVDPKLVANHVSKKLVLFYIVFAGIILITLIFLGIKLIRLSSPTPTQTDPLPTQGQVQKSRTPEQEMCHQKAQQMVSNDFDDNPNFPPETLLRFKRDWYATYFKQCMHDQRYTVDGVAIPPSTLQDNQTTMRYVNHYFKFQFSVPVGTSITSDNSLDVVSNPTKHVVRLTTPYGEIMVDTFADGKLYRSFDALVSDHSNFSAGPAEVTKKEIMNSDSGVKLLYTVESTGIKGVTFFIQNNYVVELVVNFSFPQDQFMQVIRSIEIGR</sequence>
<name>A0A1F7J961_9BACT</name>
<gene>
    <name evidence="2" type="ORF">A3B02_02775</name>
</gene>
<dbReference type="AlphaFoldDB" id="A0A1F7J961"/>
<protein>
    <submittedName>
        <fullName evidence="2">Uncharacterized protein</fullName>
    </submittedName>
</protein>
<dbReference type="Proteomes" id="UP000178914">
    <property type="component" value="Unassembled WGS sequence"/>
</dbReference>
<keyword evidence="1" id="KW-0472">Membrane</keyword>
<comment type="caution">
    <text evidence="2">The sequence shown here is derived from an EMBL/GenBank/DDBJ whole genome shotgun (WGS) entry which is preliminary data.</text>
</comment>
<organism evidence="2 3">
    <name type="scientific">Candidatus Roizmanbacteria bacterium RIFCSPLOWO2_01_FULL_42_14</name>
    <dbReference type="NCBI Taxonomy" id="1802068"/>
    <lineage>
        <taxon>Bacteria</taxon>
        <taxon>Candidatus Roizmaniibacteriota</taxon>
    </lineage>
</organism>
<evidence type="ECO:0000313" key="3">
    <source>
        <dbReference type="Proteomes" id="UP000178914"/>
    </source>
</evidence>
<reference evidence="2 3" key="1">
    <citation type="journal article" date="2016" name="Nat. Commun.">
        <title>Thousands of microbial genomes shed light on interconnected biogeochemical processes in an aquifer system.</title>
        <authorList>
            <person name="Anantharaman K."/>
            <person name="Brown C.T."/>
            <person name="Hug L.A."/>
            <person name="Sharon I."/>
            <person name="Castelle C.J."/>
            <person name="Probst A.J."/>
            <person name="Thomas B.C."/>
            <person name="Singh A."/>
            <person name="Wilkins M.J."/>
            <person name="Karaoz U."/>
            <person name="Brodie E.L."/>
            <person name="Williams K.H."/>
            <person name="Hubbard S.S."/>
            <person name="Banfield J.F."/>
        </authorList>
    </citation>
    <scope>NUCLEOTIDE SEQUENCE [LARGE SCALE GENOMIC DNA]</scope>
</reference>
<keyword evidence="1" id="KW-1133">Transmembrane helix</keyword>
<evidence type="ECO:0000256" key="1">
    <source>
        <dbReference type="SAM" id="Phobius"/>
    </source>
</evidence>
<dbReference type="EMBL" id="MGAS01000012">
    <property type="protein sequence ID" value="OGK52140.1"/>
    <property type="molecule type" value="Genomic_DNA"/>
</dbReference>
<accession>A0A1F7J961</accession>
<evidence type="ECO:0000313" key="2">
    <source>
        <dbReference type="EMBL" id="OGK52140.1"/>
    </source>
</evidence>
<proteinExistence type="predicted"/>